<evidence type="ECO:0000259" key="1">
    <source>
        <dbReference type="Pfam" id="PF01850"/>
    </source>
</evidence>
<dbReference type="SUPFAM" id="SSF88723">
    <property type="entry name" value="PIN domain-like"/>
    <property type="match status" value="1"/>
</dbReference>
<organism evidence="2 3">
    <name type="scientific">Rickettsia helvetica</name>
    <dbReference type="NCBI Taxonomy" id="35789"/>
    <lineage>
        <taxon>Bacteria</taxon>
        <taxon>Pseudomonadati</taxon>
        <taxon>Pseudomonadota</taxon>
        <taxon>Alphaproteobacteria</taxon>
        <taxon>Rickettsiales</taxon>
        <taxon>Rickettsiaceae</taxon>
        <taxon>Rickettsieae</taxon>
        <taxon>Rickettsia</taxon>
        <taxon>spotted fever group</taxon>
    </lineage>
</organism>
<dbReference type="Gene3D" id="3.40.50.1010">
    <property type="entry name" value="5'-nuclease"/>
    <property type="match status" value="1"/>
</dbReference>
<dbReference type="CDD" id="cd18682">
    <property type="entry name" value="PIN_VapC-like"/>
    <property type="match status" value="1"/>
</dbReference>
<protein>
    <submittedName>
        <fullName evidence="2">PINc domain-containing protein</fullName>
    </submittedName>
</protein>
<evidence type="ECO:0000313" key="2">
    <source>
        <dbReference type="EMBL" id="CAK9121407.1"/>
    </source>
</evidence>
<dbReference type="Proteomes" id="UP001642485">
    <property type="component" value="Chromosome"/>
</dbReference>
<name>A0ABP0T5P8_RICHE</name>
<keyword evidence="3" id="KW-1185">Reference proteome</keyword>
<proteinExistence type="predicted"/>
<reference evidence="2 3" key="1">
    <citation type="submission" date="2024-02" db="EMBL/GenBank/DDBJ databases">
        <authorList>
            <person name="Nijsse B."/>
            <person name="Sprong H."/>
        </authorList>
    </citation>
    <scope>NUCLEOTIDE SEQUENCE [LARGE SCALE GENOMIC DNA]</scope>
    <source>
        <strain evidence="2">OB144</strain>
    </source>
</reference>
<sequence>MKNQEVKRMSKIVLDASALIALFAKENGYQLIKKYMKDGVISSVNIAEIYKYCIEIQGLAEEDAKTLIKLSDIKIIDFCHEQALISANVIHKTKTYGLSLGDRACIALAMLKNYPILTCDRIWQKLDLNIQFIIAR</sequence>
<dbReference type="EMBL" id="OZ018776">
    <property type="protein sequence ID" value="CAK9121407.1"/>
    <property type="molecule type" value="Genomic_DNA"/>
</dbReference>
<dbReference type="InterPro" id="IPR002716">
    <property type="entry name" value="PIN_dom"/>
</dbReference>
<accession>A0ABP0T5P8</accession>
<dbReference type="InterPro" id="IPR029060">
    <property type="entry name" value="PIN-like_dom_sf"/>
</dbReference>
<evidence type="ECO:0000313" key="3">
    <source>
        <dbReference type="Proteomes" id="UP001642485"/>
    </source>
</evidence>
<feature type="domain" description="PIN" evidence="1">
    <location>
        <begin position="12"/>
        <end position="127"/>
    </location>
</feature>
<gene>
    <name evidence="2" type="ORF">OB144RH_06425</name>
</gene>
<dbReference type="Pfam" id="PF01850">
    <property type="entry name" value="PIN"/>
    <property type="match status" value="1"/>
</dbReference>